<gene>
    <name evidence="1" type="ORF">LWI29_007878</name>
</gene>
<organism evidence="1 2">
    <name type="scientific">Acer saccharum</name>
    <name type="common">Sugar maple</name>
    <dbReference type="NCBI Taxonomy" id="4024"/>
    <lineage>
        <taxon>Eukaryota</taxon>
        <taxon>Viridiplantae</taxon>
        <taxon>Streptophyta</taxon>
        <taxon>Embryophyta</taxon>
        <taxon>Tracheophyta</taxon>
        <taxon>Spermatophyta</taxon>
        <taxon>Magnoliopsida</taxon>
        <taxon>eudicotyledons</taxon>
        <taxon>Gunneridae</taxon>
        <taxon>Pentapetalae</taxon>
        <taxon>rosids</taxon>
        <taxon>malvids</taxon>
        <taxon>Sapindales</taxon>
        <taxon>Sapindaceae</taxon>
        <taxon>Hippocastanoideae</taxon>
        <taxon>Acereae</taxon>
        <taxon>Acer</taxon>
    </lineage>
</organism>
<reference evidence="1" key="1">
    <citation type="journal article" date="2022" name="Plant J.">
        <title>Strategies of tolerance reflected in two North American maple genomes.</title>
        <authorList>
            <person name="McEvoy S.L."/>
            <person name="Sezen U.U."/>
            <person name="Trouern-Trend A."/>
            <person name="McMahon S.M."/>
            <person name="Schaberg P.G."/>
            <person name="Yang J."/>
            <person name="Wegrzyn J.L."/>
            <person name="Swenson N.G."/>
        </authorList>
    </citation>
    <scope>NUCLEOTIDE SEQUENCE</scope>
    <source>
        <strain evidence="1">NS2018</strain>
    </source>
</reference>
<protein>
    <submittedName>
        <fullName evidence="1">Uncharacterized protein</fullName>
    </submittedName>
</protein>
<dbReference type="EMBL" id="JAUESC010000003">
    <property type="protein sequence ID" value="KAK0599710.1"/>
    <property type="molecule type" value="Genomic_DNA"/>
</dbReference>
<proteinExistence type="predicted"/>
<sequence>MFTRALTRRRQRRRDPEPRTAYDVFVTFVTKQKQTRIIASWHQDSEIKIRLRCTKGEGHDFGFNTIGLPRPTSHNDDKVSLKMKCPNCGCKGVVKVLSWCGPQTLMDSGTPTRIANIEISEFEPVPGPDQIELLNKLQAVVDGKMSGSFILPKGIPIEVMEAGAPTLLDTVYGATVTYLRSANI</sequence>
<dbReference type="Proteomes" id="UP001168877">
    <property type="component" value="Unassembled WGS sequence"/>
</dbReference>
<reference evidence="1" key="2">
    <citation type="submission" date="2023-06" db="EMBL/GenBank/DDBJ databases">
        <authorList>
            <person name="Swenson N.G."/>
            <person name="Wegrzyn J.L."/>
            <person name="Mcevoy S.L."/>
        </authorList>
    </citation>
    <scope>NUCLEOTIDE SEQUENCE</scope>
    <source>
        <strain evidence="1">NS2018</strain>
        <tissue evidence="1">Leaf</tissue>
    </source>
</reference>
<keyword evidence="2" id="KW-1185">Reference proteome</keyword>
<evidence type="ECO:0000313" key="2">
    <source>
        <dbReference type="Proteomes" id="UP001168877"/>
    </source>
</evidence>
<accession>A0AA39W111</accession>
<evidence type="ECO:0000313" key="1">
    <source>
        <dbReference type="EMBL" id="KAK0599710.1"/>
    </source>
</evidence>
<name>A0AA39W111_ACESA</name>
<comment type="caution">
    <text evidence="1">The sequence shown here is derived from an EMBL/GenBank/DDBJ whole genome shotgun (WGS) entry which is preliminary data.</text>
</comment>
<dbReference type="AlphaFoldDB" id="A0AA39W111"/>